<dbReference type="EMBL" id="JAENRR010000023">
    <property type="protein sequence ID" value="MBK3517845.1"/>
    <property type="molecule type" value="Genomic_DNA"/>
</dbReference>
<accession>A0ABS1HK49</accession>
<dbReference type="RefSeq" id="WP_200465075.1">
    <property type="nucleotide sequence ID" value="NZ_JAENRR010000023.1"/>
</dbReference>
<evidence type="ECO:0000313" key="1">
    <source>
        <dbReference type="EMBL" id="MBK3517845.1"/>
    </source>
</evidence>
<evidence type="ECO:0000313" key="2">
    <source>
        <dbReference type="Proteomes" id="UP000605676"/>
    </source>
</evidence>
<protein>
    <submittedName>
        <fullName evidence="1">Uncharacterized protein</fullName>
    </submittedName>
</protein>
<proteinExistence type="predicted"/>
<gene>
    <name evidence="1" type="ORF">JIV24_10925</name>
</gene>
<name>A0ABS1HK49_9BACT</name>
<sequence>MRNKVVWIIPLLYLISLFEGMAQEKNQQMYPGLFASSEVLKMSLYFDITKHVRKKSEEYCPGRVVFYDYGNDSITLNVRCRARGNNRKDNCFFPPVMLNFKPDTLHTNEGYVTKLKLVTHCVNSKTYREYLLEEFLIYKLWEIISPYAFRTRLVDVSYFDTGEREKHYNATGFFIEPLHIMTKRTNTLEIKGEYFHEAVINALDADRVAFFCYMIGNTDWRIKSGHNIKFIKLNEAGREEITAIPYDFDHAGLVNAAYAMPSPWSSAEAVIERDFIGRCRDYDDNYYALIDEFNSAKEQIYETILNYEHLEMKKRKQIYKYVASFYSEMKKPDSFVKKLHSDCMDRY</sequence>
<keyword evidence="2" id="KW-1185">Reference proteome</keyword>
<organism evidence="1 2">
    <name type="scientific">Carboxylicivirga marina</name>
    <dbReference type="NCBI Taxonomy" id="2800988"/>
    <lineage>
        <taxon>Bacteria</taxon>
        <taxon>Pseudomonadati</taxon>
        <taxon>Bacteroidota</taxon>
        <taxon>Bacteroidia</taxon>
        <taxon>Marinilabiliales</taxon>
        <taxon>Marinilabiliaceae</taxon>
        <taxon>Carboxylicivirga</taxon>
    </lineage>
</organism>
<reference evidence="1 2" key="1">
    <citation type="submission" date="2021-01" db="EMBL/GenBank/DDBJ databases">
        <title>Carboxyliciviraga sp.nov., isolated from coastal sediments.</title>
        <authorList>
            <person name="Lu D."/>
            <person name="Zhang T."/>
        </authorList>
    </citation>
    <scope>NUCLEOTIDE SEQUENCE [LARGE SCALE GENOMIC DNA]</scope>
    <source>
        <strain evidence="1 2">N1Y132</strain>
    </source>
</reference>
<dbReference type="Proteomes" id="UP000605676">
    <property type="component" value="Unassembled WGS sequence"/>
</dbReference>
<comment type="caution">
    <text evidence="1">The sequence shown here is derived from an EMBL/GenBank/DDBJ whole genome shotgun (WGS) entry which is preliminary data.</text>
</comment>